<dbReference type="InterPro" id="IPR036259">
    <property type="entry name" value="MFS_trans_sf"/>
</dbReference>
<dbReference type="PANTHER" id="PTHR43124:SF3">
    <property type="entry name" value="CHLORAMPHENICOL EFFLUX PUMP RV0191"/>
    <property type="match status" value="1"/>
</dbReference>
<feature type="transmembrane region" description="Helical" evidence="8">
    <location>
        <begin position="250"/>
        <end position="268"/>
    </location>
</feature>
<dbReference type="Pfam" id="PF07690">
    <property type="entry name" value="MFS_1"/>
    <property type="match status" value="1"/>
</dbReference>
<dbReference type="RefSeq" id="WP_004365233.1">
    <property type="nucleotide sequence ID" value="NZ_AMXF01000098.1"/>
</dbReference>
<dbReference type="PROSITE" id="PS50850">
    <property type="entry name" value="MFS"/>
    <property type="match status" value="1"/>
</dbReference>
<evidence type="ECO:0000313" key="10">
    <source>
        <dbReference type="EMBL" id="ENO96557.1"/>
    </source>
</evidence>
<dbReference type="OrthoDB" id="9814303at2"/>
<organism evidence="10 11">
    <name type="scientific">Thauera phenylacetica B4P</name>
    <dbReference type="NCBI Taxonomy" id="1234382"/>
    <lineage>
        <taxon>Bacteria</taxon>
        <taxon>Pseudomonadati</taxon>
        <taxon>Pseudomonadota</taxon>
        <taxon>Betaproteobacteria</taxon>
        <taxon>Rhodocyclales</taxon>
        <taxon>Zoogloeaceae</taxon>
        <taxon>Thauera</taxon>
    </lineage>
</organism>
<reference evidence="10 11" key="1">
    <citation type="submission" date="2012-09" db="EMBL/GenBank/DDBJ databases">
        <title>Draft Genome Sequences of 6 Strains from Genus Thauera.</title>
        <authorList>
            <person name="Liu B."/>
            <person name="Shapleigh J.P."/>
            <person name="Frostegard A.H."/>
        </authorList>
    </citation>
    <scope>NUCLEOTIDE SEQUENCE [LARGE SCALE GENOMIC DNA]</scope>
    <source>
        <strain evidence="10 11">B4P</strain>
    </source>
</reference>
<comment type="caution">
    <text evidence="10">The sequence shown here is derived from an EMBL/GenBank/DDBJ whole genome shotgun (WGS) entry which is preliminary data.</text>
</comment>
<dbReference type="NCBIfam" id="TIGR00710">
    <property type="entry name" value="efflux_Bcr_CflA"/>
    <property type="match status" value="1"/>
</dbReference>
<proteinExistence type="inferred from homology"/>
<keyword evidence="6 8" id="KW-1133">Transmembrane helix</keyword>
<dbReference type="InterPro" id="IPR050189">
    <property type="entry name" value="MFS_Efflux_Transporters"/>
</dbReference>
<evidence type="ECO:0000256" key="5">
    <source>
        <dbReference type="ARBA" id="ARBA00022692"/>
    </source>
</evidence>
<evidence type="ECO:0000259" key="9">
    <source>
        <dbReference type="PROSITE" id="PS50850"/>
    </source>
</evidence>
<comment type="similarity">
    <text evidence="2 8">Belongs to the major facilitator superfamily. Bcr/CmlA family.</text>
</comment>
<name>N6ZPW2_9RHOO</name>
<dbReference type="PANTHER" id="PTHR43124">
    <property type="entry name" value="PURINE EFFLUX PUMP PBUE"/>
    <property type="match status" value="1"/>
</dbReference>
<sequence>MTRPLTHARLASLLAALSSIGPFAIDAYLPAFPAIGVALGASQLEVQQTLTIYMVALAAMVLWHGALADRFGRRRVLIALTVVFALASLVCALAPSIEWLWCGRALQGLSGGAGIVVGRAVVRDLHEGPQAQRLMSRVMLIFGLAPALAPLVGAGLLALAGWRSIFFFLTLFGLVLAWVTWRFLPETLAEEDRQPLHPLPLLRAYLAIFRHPAFMLLALGVALNFNGFFLYVLSAPVFILEHLGLGSGGFVWLFGPAVGGMMIGSVLSERMAGRWSSVRTVGAGFTLMFAAVVVNAAVSGLLVPGVPVSVLPIGLFSCGMAVAMPSMSLLGLEIFPERRGMASSCQSFLQIGLNAASSALVAPVLWSSPLGLASGMGMFAALGLCAWVAWRRLGLRGGGGETI</sequence>
<keyword evidence="4" id="KW-1003">Cell membrane</keyword>
<keyword evidence="11" id="KW-1185">Reference proteome</keyword>
<evidence type="ECO:0000256" key="1">
    <source>
        <dbReference type="ARBA" id="ARBA00004651"/>
    </source>
</evidence>
<keyword evidence="3 8" id="KW-0813">Transport</keyword>
<feature type="transmembrane region" description="Helical" evidence="8">
    <location>
        <begin position="134"/>
        <end position="159"/>
    </location>
</feature>
<evidence type="ECO:0000256" key="4">
    <source>
        <dbReference type="ARBA" id="ARBA00022475"/>
    </source>
</evidence>
<feature type="transmembrane region" description="Helical" evidence="8">
    <location>
        <begin position="50"/>
        <end position="69"/>
    </location>
</feature>
<feature type="transmembrane region" description="Helical" evidence="8">
    <location>
        <begin position="372"/>
        <end position="390"/>
    </location>
</feature>
<dbReference type="GO" id="GO:1990961">
    <property type="term" value="P:xenobiotic detoxification by transmembrane export across the plasma membrane"/>
    <property type="evidence" value="ECO:0007669"/>
    <property type="project" value="InterPro"/>
</dbReference>
<dbReference type="AlphaFoldDB" id="N6ZPW2"/>
<protein>
    <recommendedName>
        <fullName evidence="8">Bcr/CflA family efflux transporter</fullName>
    </recommendedName>
</protein>
<keyword evidence="5 8" id="KW-0812">Transmembrane</keyword>
<dbReference type="InterPro" id="IPR011701">
    <property type="entry name" value="MFS"/>
</dbReference>
<dbReference type="Gene3D" id="1.20.1720.10">
    <property type="entry name" value="Multidrug resistance protein D"/>
    <property type="match status" value="1"/>
</dbReference>
<dbReference type="Proteomes" id="UP000013047">
    <property type="component" value="Unassembled WGS sequence"/>
</dbReference>
<feature type="domain" description="Major facilitator superfamily (MFS) profile" evidence="9">
    <location>
        <begin position="7"/>
        <end position="392"/>
    </location>
</feature>
<feature type="transmembrane region" description="Helical" evidence="8">
    <location>
        <begin position="76"/>
        <end position="97"/>
    </location>
</feature>
<feature type="transmembrane region" description="Helical" evidence="8">
    <location>
        <begin position="309"/>
        <end position="335"/>
    </location>
</feature>
<keyword evidence="7 8" id="KW-0472">Membrane</keyword>
<evidence type="ECO:0000256" key="2">
    <source>
        <dbReference type="ARBA" id="ARBA00006236"/>
    </source>
</evidence>
<dbReference type="EMBL" id="AMXF01000098">
    <property type="protein sequence ID" value="ENO96557.1"/>
    <property type="molecule type" value="Genomic_DNA"/>
</dbReference>
<feature type="transmembrane region" description="Helical" evidence="8">
    <location>
        <begin position="213"/>
        <end position="238"/>
    </location>
</feature>
<comment type="subcellular location">
    <subcellularLocation>
        <location evidence="8">Cell inner membrane</location>
        <topology evidence="8">Multi-pass membrane protein</topology>
    </subcellularLocation>
    <subcellularLocation>
        <location evidence="1">Cell membrane</location>
        <topology evidence="1">Multi-pass membrane protein</topology>
    </subcellularLocation>
</comment>
<dbReference type="SUPFAM" id="SSF103473">
    <property type="entry name" value="MFS general substrate transporter"/>
    <property type="match status" value="1"/>
</dbReference>
<comment type="caution">
    <text evidence="8">Lacks conserved residue(s) required for the propagation of feature annotation.</text>
</comment>
<dbReference type="InterPro" id="IPR020846">
    <property type="entry name" value="MFS_dom"/>
</dbReference>
<dbReference type="CDD" id="cd17320">
    <property type="entry name" value="MFS_MdfA_MDR_like"/>
    <property type="match status" value="1"/>
</dbReference>
<keyword evidence="8" id="KW-0997">Cell inner membrane</keyword>
<dbReference type="InterPro" id="IPR004812">
    <property type="entry name" value="Efflux_drug-R_Bcr/CmlA"/>
</dbReference>
<evidence type="ECO:0000256" key="8">
    <source>
        <dbReference type="RuleBase" id="RU365088"/>
    </source>
</evidence>
<evidence type="ECO:0000256" key="6">
    <source>
        <dbReference type="ARBA" id="ARBA00022989"/>
    </source>
</evidence>
<feature type="transmembrane region" description="Helical" evidence="8">
    <location>
        <begin position="103"/>
        <end position="122"/>
    </location>
</feature>
<feature type="transmembrane region" description="Helical" evidence="8">
    <location>
        <begin position="280"/>
        <end position="303"/>
    </location>
</feature>
<evidence type="ECO:0000256" key="3">
    <source>
        <dbReference type="ARBA" id="ARBA00022448"/>
    </source>
</evidence>
<evidence type="ECO:0000256" key="7">
    <source>
        <dbReference type="ARBA" id="ARBA00023136"/>
    </source>
</evidence>
<dbReference type="GO" id="GO:0005886">
    <property type="term" value="C:plasma membrane"/>
    <property type="evidence" value="ECO:0007669"/>
    <property type="project" value="UniProtKB-SubCell"/>
</dbReference>
<feature type="transmembrane region" description="Helical" evidence="8">
    <location>
        <begin position="165"/>
        <end position="184"/>
    </location>
</feature>
<dbReference type="GO" id="GO:0042910">
    <property type="term" value="F:xenobiotic transmembrane transporter activity"/>
    <property type="evidence" value="ECO:0007669"/>
    <property type="project" value="InterPro"/>
</dbReference>
<evidence type="ECO:0000313" key="11">
    <source>
        <dbReference type="Proteomes" id="UP000013047"/>
    </source>
</evidence>
<gene>
    <name evidence="10" type="ORF">C667_13290</name>
</gene>
<feature type="transmembrane region" description="Helical" evidence="8">
    <location>
        <begin position="347"/>
        <end position="366"/>
    </location>
</feature>
<accession>N6ZPW2</accession>